<gene>
    <name evidence="2" type="ORF">OR37_02769</name>
</gene>
<evidence type="ECO:0000313" key="3">
    <source>
        <dbReference type="Proteomes" id="UP000013063"/>
    </source>
</evidence>
<organism evidence="2 3">
    <name type="scientific">Caulobacter vibrioides OR37</name>
    <dbReference type="NCBI Taxonomy" id="1292034"/>
    <lineage>
        <taxon>Bacteria</taxon>
        <taxon>Pseudomonadati</taxon>
        <taxon>Pseudomonadota</taxon>
        <taxon>Alphaproteobacteria</taxon>
        <taxon>Caulobacterales</taxon>
        <taxon>Caulobacteraceae</taxon>
        <taxon>Caulobacter</taxon>
    </lineage>
</organism>
<name>R0EJN7_CAUVI</name>
<dbReference type="PATRIC" id="fig|1292034.3.peg.2747"/>
<dbReference type="STRING" id="1292034.OR37_02769"/>
<reference evidence="2 3" key="1">
    <citation type="journal article" date="2013" name="Genome Announc.">
        <title>Draft Genome Sequence for Caulobacter sp. Strain OR37, a Bacterium Tolerant to Heavy Metals.</title>
        <authorList>
            <person name="Utturkar S.M."/>
            <person name="Bollmann A."/>
            <person name="Brzoska R.M."/>
            <person name="Klingeman D.M."/>
            <person name="Epstein S.E."/>
            <person name="Palumbo A.V."/>
            <person name="Brown S.D."/>
        </authorList>
    </citation>
    <scope>NUCLEOTIDE SEQUENCE [LARGE SCALE GENOMIC DNA]</scope>
    <source>
        <strain evidence="2 3">OR37</strain>
    </source>
</reference>
<evidence type="ECO:0008006" key="4">
    <source>
        <dbReference type="Google" id="ProtNLM"/>
    </source>
</evidence>
<dbReference type="AlphaFoldDB" id="R0EJN7"/>
<accession>R0EJN7</accession>
<protein>
    <recommendedName>
        <fullName evidence="4">YdhG-like domain-containing protein</fullName>
    </recommendedName>
</protein>
<keyword evidence="3" id="KW-1185">Reference proteome</keyword>
<dbReference type="OrthoDB" id="7619808at2"/>
<comment type="caution">
    <text evidence="2">The sequence shown here is derived from an EMBL/GenBank/DDBJ whole genome shotgun (WGS) entry which is preliminary data.</text>
</comment>
<dbReference type="RefSeq" id="WP_004620864.1">
    <property type="nucleotide sequence ID" value="NZ_APMP01000018.1"/>
</dbReference>
<proteinExistence type="predicted"/>
<sequence>METPDDQLAAFAARYAPEIAERGLAAIARLRQRMPGAHRLVYDNYNALAVGFAHGDRAKDAFVSIAFYPRWVTLFFLYGSGLDDPAGVLKGQGARVRHVVLNSVEDLERPEIVALLDQALERQSPAPEGEGPLVIKSISPKQRARRP</sequence>
<dbReference type="EMBL" id="APMP01000018">
    <property type="protein sequence ID" value="ENZ81362.1"/>
    <property type="molecule type" value="Genomic_DNA"/>
</dbReference>
<evidence type="ECO:0000313" key="2">
    <source>
        <dbReference type="EMBL" id="ENZ81362.1"/>
    </source>
</evidence>
<evidence type="ECO:0000256" key="1">
    <source>
        <dbReference type="SAM" id="MobiDB-lite"/>
    </source>
</evidence>
<feature type="region of interest" description="Disordered" evidence="1">
    <location>
        <begin position="123"/>
        <end position="147"/>
    </location>
</feature>
<dbReference type="Proteomes" id="UP000013063">
    <property type="component" value="Unassembled WGS sequence"/>
</dbReference>
<dbReference type="eggNOG" id="COG5649">
    <property type="taxonomic scope" value="Bacteria"/>
</dbReference>